<organism evidence="2 3">
    <name type="scientific">Sediminivirga luteola</name>
    <dbReference type="NCBI Taxonomy" id="1774748"/>
    <lineage>
        <taxon>Bacteria</taxon>
        <taxon>Bacillati</taxon>
        <taxon>Actinomycetota</taxon>
        <taxon>Actinomycetes</taxon>
        <taxon>Micrococcales</taxon>
        <taxon>Brevibacteriaceae</taxon>
        <taxon>Sediminivirga</taxon>
    </lineage>
</organism>
<evidence type="ECO:0000313" key="2">
    <source>
        <dbReference type="EMBL" id="GGA13094.1"/>
    </source>
</evidence>
<keyword evidence="1" id="KW-0472">Membrane</keyword>
<keyword evidence="1" id="KW-1133">Transmembrane helix</keyword>
<feature type="transmembrane region" description="Helical" evidence="1">
    <location>
        <begin position="137"/>
        <end position="158"/>
    </location>
</feature>
<protein>
    <submittedName>
        <fullName evidence="2">Uncharacterized protein</fullName>
    </submittedName>
</protein>
<dbReference type="AlphaFoldDB" id="A0A8J2TXS3"/>
<dbReference type="EMBL" id="BMFY01000005">
    <property type="protein sequence ID" value="GGA13094.1"/>
    <property type="molecule type" value="Genomic_DNA"/>
</dbReference>
<name>A0A8J2TXS3_9MICO</name>
<proteinExistence type="predicted"/>
<evidence type="ECO:0000313" key="3">
    <source>
        <dbReference type="Proteomes" id="UP000616114"/>
    </source>
</evidence>
<gene>
    <name evidence="2" type="ORF">GCM10011333_15020</name>
</gene>
<reference evidence="2" key="2">
    <citation type="submission" date="2020-09" db="EMBL/GenBank/DDBJ databases">
        <authorList>
            <person name="Sun Q."/>
            <person name="Zhou Y."/>
        </authorList>
    </citation>
    <scope>NUCLEOTIDE SEQUENCE</scope>
    <source>
        <strain evidence="2">CGMCC 1.12785</strain>
    </source>
</reference>
<feature type="transmembrane region" description="Helical" evidence="1">
    <location>
        <begin position="178"/>
        <end position="197"/>
    </location>
</feature>
<evidence type="ECO:0000256" key="1">
    <source>
        <dbReference type="SAM" id="Phobius"/>
    </source>
</evidence>
<accession>A0A8J2TXS3</accession>
<reference evidence="2" key="1">
    <citation type="journal article" date="2014" name="Int. J. Syst. Evol. Microbiol.">
        <title>Complete genome sequence of Corynebacterium casei LMG S-19264T (=DSM 44701T), isolated from a smear-ripened cheese.</title>
        <authorList>
            <consortium name="US DOE Joint Genome Institute (JGI-PGF)"/>
            <person name="Walter F."/>
            <person name="Albersmeier A."/>
            <person name="Kalinowski J."/>
            <person name="Ruckert C."/>
        </authorList>
    </citation>
    <scope>NUCLEOTIDE SEQUENCE</scope>
    <source>
        <strain evidence="2">CGMCC 1.12785</strain>
    </source>
</reference>
<keyword evidence="1" id="KW-0812">Transmembrane</keyword>
<sequence>MWRRWRRQRTMKKVQPGTGKPLRPFRWWRALLGTRFHLDLPQPAGEAPAQYAVDVNYFAEEYRADLYLDGRHHAGSTLPAAFPVPGGVIEVAASAYGLKRMHYIGDDGESQQLQPHPRTTEGMRARFGRRFPRASRLIGAAAIVVLLVSLTVGIPQLVQFVTGFDAVAQYTGTFTSPINLPGWANTAVTAAAVLAAFERAITLRNHWLIDMETGWFE</sequence>
<dbReference type="Proteomes" id="UP000616114">
    <property type="component" value="Unassembled WGS sequence"/>
</dbReference>
<comment type="caution">
    <text evidence="2">The sequence shown here is derived from an EMBL/GenBank/DDBJ whole genome shotgun (WGS) entry which is preliminary data.</text>
</comment>
<keyword evidence="3" id="KW-1185">Reference proteome</keyword>